<evidence type="ECO:0000313" key="8">
    <source>
        <dbReference type="Proteomes" id="UP000186804"/>
    </source>
</evidence>
<dbReference type="RefSeq" id="XP_067067638.1">
    <property type="nucleotide sequence ID" value="XM_067213264.1"/>
</dbReference>
<keyword evidence="3 6" id="KW-1133">Transmembrane helix</keyword>
<dbReference type="Pfam" id="PF07946">
    <property type="entry name" value="CCDC47"/>
    <property type="match status" value="1"/>
</dbReference>
<evidence type="ECO:0000313" key="7">
    <source>
        <dbReference type="EMBL" id="OII75792.1"/>
    </source>
</evidence>
<keyword evidence="4 6" id="KW-0472">Membrane</keyword>
<gene>
    <name evidence="7" type="ORF">cand_030370</name>
</gene>
<evidence type="ECO:0000256" key="4">
    <source>
        <dbReference type="ARBA" id="ARBA00023136"/>
    </source>
</evidence>
<organism evidence="7 8">
    <name type="scientific">Cryptosporidium andersoni</name>
    <dbReference type="NCBI Taxonomy" id="117008"/>
    <lineage>
        <taxon>Eukaryota</taxon>
        <taxon>Sar</taxon>
        <taxon>Alveolata</taxon>
        <taxon>Apicomplexa</taxon>
        <taxon>Conoidasida</taxon>
        <taxon>Coccidia</taxon>
        <taxon>Eucoccidiorida</taxon>
        <taxon>Eimeriorina</taxon>
        <taxon>Cryptosporidiidae</taxon>
        <taxon>Cryptosporidium</taxon>
    </lineage>
</organism>
<dbReference type="EMBL" id="LRBS01000085">
    <property type="protein sequence ID" value="OII75792.1"/>
    <property type="molecule type" value="Genomic_DNA"/>
</dbReference>
<evidence type="ECO:0000256" key="5">
    <source>
        <dbReference type="SAM" id="MobiDB-lite"/>
    </source>
</evidence>
<dbReference type="PANTHER" id="PTHR12883">
    <property type="entry name" value="ADIPOCYTE-SPECIFIC PROTEIN 4-RELATED"/>
    <property type="match status" value="1"/>
</dbReference>
<evidence type="ECO:0008006" key="9">
    <source>
        <dbReference type="Google" id="ProtNLM"/>
    </source>
</evidence>
<evidence type="ECO:0000256" key="3">
    <source>
        <dbReference type="ARBA" id="ARBA00022989"/>
    </source>
</evidence>
<dbReference type="GO" id="GO:0032469">
    <property type="term" value="P:endoplasmic reticulum calcium ion homeostasis"/>
    <property type="evidence" value="ECO:0007669"/>
    <property type="project" value="InterPro"/>
</dbReference>
<keyword evidence="2 6" id="KW-0812">Transmembrane</keyword>
<proteinExistence type="predicted"/>
<dbReference type="Proteomes" id="UP000186804">
    <property type="component" value="Unassembled WGS sequence"/>
</dbReference>
<feature type="region of interest" description="Disordered" evidence="5">
    <location>
        <begin position="344"/>
        <end position="373"/>
    </location>
</feature>
<dbReference type="InterPro" id="IPR012879">
    <property type="entry name" value="CCDC47"/>
</dbReference>
<dbReference type="AlphaFoldDB" id="A0A1J4MNP0"/>
<name>A0A1J4MNP0_9CRYT</name>
<dbReference type="GO" id="GO:0005783">
    <property type="term" value="C:endoplasmic reticulum"/>
    <property type="evidence" value="ECO:0007669"/>
    <property type="project" value="InterPro"/>
</dbReference>
<dbReference type="OrthoDB" id="10039147at2759"/>
<evidence type="ECO:0000256" key="6">
    <source>
        <dbReference type="SAM" id="Phobius"/>
    </source>
</evidence>
<dbReference type="GO" id="GO:0016020">
    <property type="term" value="C:membrane"/>
    <property type="evidence" value="ECO:0007669"/>
    <property type="project" value="UniProtKB-SubCell"/>
</dbReference>
<evidence type="ECO:0000256" key="1">
    <source>
        <dbReference type="ARBA" id="ARBA00004167"/>
    </source>
</evidence>
<comment type="caution">
    <text evidence="7">The sequence shown here is derived from an EMBL/GenBank/DDBJ whole genome shotgun (WGS) entry which is preliminary data.</text>
</comment>
<protein>
    <recommendedName>
        <fullName evidence="9">DUF1682 family protein</fullName>
    </recommendedName>
</protein>
<sequence>MKVKLLSLIVMGTLTDIYLATSEIVLNNSKITSLENYFIEILAVIIFMIFLITAARGIRVNKMIARRLYQQIEPLLVSQFSRVALISKSFWMDSWSSFDIFATGRSNCSYLYINISCRPRQDLLTGFLLYPLTRFKDCLYVEIPLDILDPIVILVCKRNELKSVLTEYPEIEIHCTQKKVVDIPQNWIVYSNSNGAIEKILNGRLMKILNCYQISQSLKFIYISDQTTCPRLTNNYKKIHPCIKASFILDQSSNNLNKNYKEITNPVVPVNETITVHETILKLLLSLNDTVQDIKLSERTLQHVTSQRQEIEKTLYKLDESKRLARFEQKRREKLQEEAFRINQMTPQHQKKYQEKKARQEAKSKMKIKRIRM</sequence>
<dbReference type="GO" id="GO:0005509">
    <property type="term" value="F:calcium ion binding"/>
    <property type="evidence" value="ECO:0007669"/>
    <property type="project" value="InterPro"/>
</dbReference>
<dbReference type="VEuPathDB" id="CryptoDB:cand_030370"/>
<dbReference type="GeneID" id="92367221"/>
<feature type="transmembrane region" description="Helical" evidence="6">
    <location>
        <begin position="38"/>
        <end position="58"/>
    </location>
</feature>
<dbReference type="PANTHER" id="PTHR12883:SF0">
    <property type="entry name" value="PAT COMPLEX SUBUNIT CCDC47"/>
    <property type="match status" value="1"/>
</dbReference>
<accession>A0A1J4MNP0</accession>
<keyword evidence="8" id="KW-1185">Reference proteome</keyword>
<feature type="compositionally biased region" description="Basic and acidic residues" evidence="5">
    <location>
        <begin position="352"/>
        <end position="364"/>
    </location>
</feature>
<comment type="subcellular location">
    <subcellularLocation>
        <location evidence="1">Membrane</location>
        <topology evidence="1">Single-pass membrane protein</topology>
    </subcellularLocation>
</comment>
<reference evidence="7 8" key="1">
    <citation type="submission" date="2016-10" db="EMBL/GenBank/DDBJ databases">
        <title>Reductive evolution of mitochondrial metabolism and differential evolution of invasion-related proteins in Cryptosporidium.</title>
        <authorList>
            <person name="Liu S."/>
            <person name="Roellig D.M."/>
            <person name="Guo Y."/>
            <person name="Li N."/>
            <person name="Frace M.A."/>
            <person name="Tang K."/>
            <person name="Zhang L."/>
            <person name="Feng Y."/>
            <person name="Xiao L."/>
        </authorList>
    </citation>
    <scope>NUCLEOTIDE SEQUENCE [LARGE SCALE GENOMIC DNA]</scope>
    <source>
        <strain evidence="7">30847</strain>
    </source>
</reference>
<evidence type="ECO:0000256" key="2">
    <source>
        <dbReference type="ARBA" id="ARBA00022692"/>
    </source>
</evidence>